<evidence type="ECO:0000256" key="2">
    <source>
        <dbReference type="ARBA" id="ARBA00023157"/>
    </source>
</evidence>
<name>A0A1T4YZS1_9BACT</name>
<dbReference type="OrthoDB" id="176411at2"/>
<dbReference type="Proteomes" id="UP000190774">
    <property type="component" value="Unassembled WGS sequence"/>
</dbReference>
<dbReference type="GO" id="GO:0016989">
    <property type="term" value="F:sigma factor antagonist activity"/>
    <property type="evidence" value="ECO:0007669"/>
    <property type="project" value="TreeGrafter"/>
</dbReference>
<dbReference type="PANTHER" id="PTHR30273:SF2">
    <property type="entry name" value="PROTEIN FECR"/>
    <property type="match status" value="1"/>
</dbReference>
<organism evidence="4 5">
    <name type="scientific">Prosthecobacter debontii</name>
    <dbReference type="NCBI Taxonomy" id="48467"/>
    <lineage>
        <taxon>Bacteria</taxon>
        <taxon>Pseudomonadati</taxon>
        <taxon>Verrucomicrobiota</taxon>
        <taxon>Verrucomicrobiia</taxon>
        <taxon>Verrucomicrobiales</taxon>
        <taxon>Verrucomicrobiaceae</taxon>
        <taxon>Prosthecobacter</taxon>
    </lineage>
</organism>
<proteinExistence type="predicted"/>
<feature type="domain" description="LamG-like jellyroll fold" evidence="3">
    <location>
        <begin position="368"/>
        <end position="513"/>
    </location>
</feature>
<dbReference type="InterPro" id="IPR006860">
    <property type="entry name" value="FecR"/>
</dbReference>
<dbReference type="InterPro" id="IPR012373">
    <property type="entry name" value="Ferrdict_sens_TM"/>
</dbReference>
<dbReference type="RefSeq" id="WP_078815658.1">
    <property type="nucleotide sequence ID" value="NZ_FUYE01000021.1"/>
</dbReference>
<evidence type="ECO:0000313" key="5">
    <source>
        <dbReference type="Proteomes" id="UP000190774"/>
    </source>
</evidence>
<dbReference type="Gene3D" id="2.60.120.1440">
    <property type="match status" value="1"/>
</dbReference>
<dbReference type="InterPro" id="IPR006558">
    <property type="entry name" value="LamG-like"/>
</dbReference>
<dbReference type="SUPFAM" id="SSF49899">
    <property type="entry name" value="Concanavalin A-like lectins/glucanases"/>
    <property type="match status" value="1"/>
</dbReference>
<evidence type="ECO:0000313" key="4">
    <source>
        <dbReference type="EMBL" id="SKB06755.1"/>
    </source>
</evidence>
<dbReference type="Gene3D" id="2.60.120.200">
    <property type="match status" value="1"/>
</dbReference>
<evidence type="ECO:0000259" key="3">
    <source>
        <dbReference type="SMART" id="SM00560"/>
    </source>
</evidence>
<keyword evidence="2" id="KW-1015">Disulfide bond</keyword>
<accession>A0A1T4YZS1</accession>
<dbReference type="Pfam" id="PF04773">
    <property type="entry name" value="FecR"/>
    <property type="match status" value="1"/>
</dbReference>
<sequence length="522" mass="57457">MSESSTDLEVLIQRYLEDALTEAEAADLLALLQKTEPGAHELSQRLLQHLSMDAMLRESKAAMASVPELLPLPPLHKTKPRARFSLSTLASVAALAACIALGLNWLLVTEESRTEDDEATTNAVAVLARAVNLEWESAPHAPGSPLTPGWLRLRSGLAQIEFYQGARVTLEGPAAFRLVSSSEAFCSAGRLSAHVPPQAKGFRIDTPRGAIVDLGTDFGLDMNSPSAELHVFKGEVELHASGLPMKPLREGQAITLDQANRPLTASQAAFASLGQVDERTAESQREAFENWLVQSPLWNSDPSLLIRFDFQDRSDTRSLRNHAQQASNVPAGSIVGCDWTEGRWPGKRALEFRNVSDRVRLIVPGEYPALTLSAWIRVHGLDRAFNSLFMIEGYEDGAVHWQITREGKLRLGIAGRGGKPSRDHDTPPLFTPERFGQWVHLATVIDPTAQQVRHYMNGDLVASVPIAHLFPVRLGMAELGNWNDDGRRDRVAIRHFSGAMDEFMLFSRVLSDKELGQLAQVK</sequence>
<dbReference type="EMBL" id="FUYE01000021">
    <property type="protein sequence ID" value="SKB06755.1"/>
    <property type="molecule type" value="Genomic_DNA"/>
</dbReference>
<dbReference type="PANTHER" id="PTHR30273">
    <property type="entry name" value="PERIPLASMIC SIGNAL SENSOR AND SIGMA FACTOR ACTIVATOR FECR-RELATED"/>
    <property type="match status" value="1"/>
</dbReference>
<keyword evidence="5" id="KW-1185">Reference proteome</keyword>
<dbReference type="Pfam" id="PF13385">
    <property type="entry name" value="Laminin_G_3"/>
    <property type="match status" value="1"/>
</dbReference>
<gene>
    <name evidence="4" type="ORF">SAMN02745166_04529</name>
</gene>
<dbReference type="SMART" id="SM00560">
    <property type="entry name" value="LamGL"/>
    <property type="match status" value="1"/>
</dbReference>
<dbReference type="AlphaFoldDB" id="A0A1T4YZS1"/>
<protein>
    <submittedName>
        <fullName evidence="4">FecR family protein</fullName>
    </submittedName>
</protein>
<dbReference type="InterPro" id="IPR013320">
    <property type="entry name" value="ConA-like_dom_sf"/>
</dbReference>
<dbReference type="STRING" id="48467.SAMN02745166_04529"/>
<evidence type="ECO:0000256" key="1">
    <source>
        <dbReference type="ARBA" id="ARBA00022729"/>
    </source>
</evidence>
<reference evidence="5" key="1">
    <citation type="submission" date="2017-02" db="EMBL/GenBank/DDBJ databases">
        <authorList>
            <person name="Varghese N."/>
            <person name="Submissions S."/>
        </authorList>
    </citation>
    <scope>NUCLEOTIDE SEQUENCE [LARGE SCALE GENOMIC DNA]</scope>
    <source>
        <strain evidence="5">ATCC 700200</strain>
    </source>
</reference>
<keyword evidence="1" id="KW-0732">Signal</keyword>